<name>A0A379DIQ8_9PORP</name>
<gene>
    <name evidence="2" type="ORF">NCTC13100_01063</name>
</gene>
<dbReference type="AlphaFoldDB" id="A0A379DIQ8"/>
<reference evidence="2 3" key="1">
    <citation type="submission" date="2018-06" db="EMBL/GenBank/DDBJ databases">
        <authorList>
            <consortium name="Pathogen Informatics"/>
            <person name="Doyle S."/>
        </authorList>
    </citation>
    <scope>NUCLEOTIDE SEQUENCE [LARGE SCALE GENOMIC DNA]</scope>
    <source>
        <strain evidence="2 3">NCTC13100</strain>
    </source>
</reference>
<organism evidence="2 3">
    <name type="scientific">Porphyromonas macacae</name>
    <dbReference type="NCBI Taxonomy" id="28115"/>
    <lineage>
        <taxon>Bacteria</taxon>
        <taxon>Pseudomonadati</taxon>
        <taxon>Bacteroidota</taxon>
        <taxon>Bacteroidia</taxon>
        <taxon>Bacteroidales</taxon>
        <taxon>Porphyromonadaceae</taxon>
        <taxon>Porphyromonas</taxon>
    </lineage>
</organism>
<protein>
    <submittedName>
        <fullName evidence="2">Family of uncharacterized function (DUF695)</fullName>
    </submittedName>
</protein>
<proteinExistence type="predicted"/>
<dbReference type="Pfam" id="PF05117">
    <property type="entry name" value="DUF695"/>
    <property type="match status" value="1"/>
</dbReference>
<accession>A0A379DIQ8</accession>
<dbReference type="InterPro" id="IPR016097">
    <property type="entry name" value="DUF695"/>
</dbReference>
<evidence type="ECO:0000313" key="2">
    <source>
        <dbReference type="EMBL" id="SUB77913.1"/>
    </source>
</evidence>
<sequence>MRLSDKWFTSLSEDENQAMIYITGRTDIEQFRNSGKFPIRAEIKWSYQADSQGMPQGEEANLMAQAEESVRKVMEKDKLAILTGIYTGGGNKYWIYYMRNLEAFGKRLNEALEPMPPLPIEIECSKDPDWDEYTDMLEMEQWAIED</sequence>
<dbReference type="EMBL" id="UGTI01000001">
    <property type="protein sequence ID" value="SUB77913.1"/>
    <property type="molecule type" value="Genomic_DNA"/>
</dbReference>
<dbReference type="Proteomes" id="UP000254263">
    <property type="component" value="Unassembled WGS sequence"/>
</dbReference>
<evidence type="ECO:0000259" key="1">
    <source>
        <dbReference type="Pfam" id="PF05117"/>
    </source>
</evidence>
<feature type="domain" description="DUF695" evidence="1">
    <location>
        <begin position="16"/>
        <end position="137"/>
    </location>
</feature>
<dbReference type="RefSeq" id="WP_018360936.1">
    <property type="nucleotide sequence ID" value="NZ_UGTI01000001.1"/>
</dbReference>
<evidence type="ECO:0000313" key="3">
    <source>
        <dbReference type="Proteomes" id="UP000254263"/>
    </source>
</evidence>